<dbReference type="GO" id="GO:0005886">
    <property type="term" value="C:plasma membrane"/>
    <property type="evidence" value="ECO:0007669"/>
    <property type="project" value="UniProtKB-SubCell"/>
</dbReference>
<sequence>MSKFVALLSSILIARFVDKSEYAYLSYADNLYSYIGLFTGLGLASALLVVCTPNVSLGKQHNYLGKALKYGGFFEVITALLLCVGVQFIGIPFPEARKYMWILLLYPLTTYLFNTLQAFIRVKRNNKLYAGLGASQTIIVCVFSILFVLFLDAIGVVFARYIAVIAVLIMAVMYIRKVDGHVISESLRREEHKRFIMTGMALMFANLFSGMMPINEAFIVNNLIKDEVITANFKVAGIIPSMLPIITSSVMVYYFPIIAAMKNGTEIKKKVFNIALINGIIIIIITIIGMFLTPFSIGLVYGQKYADAANISYSLWAMRAVNAVLRMVPLNILAAIGQSKFNAYVSVVTCVIHAVLDYVFIYKWGVNGIAYAAIIAYIISSIVMWLHFTKTCNKQII</sequence>
<comment type="subcellular location">
    <subcellularLocation>
        <location evidence="1">Cell membrane</location>
        <topology evidence="1">Multi-pass membrane protein</topology>
    </subcellularLocation>
</comment>
<feature type="transmembrane region" description="Helical" evidence="6">
    <location>
        <begin position="72"/>
        <end position="93"/>
    </location>
</feature>
<evidence type="ECO:0000256" key="1">
    <source>
        <dbReference type="ARBA" id="ARBA00004651"/>
    </source>
</evidence>
<evidence type="ECO:0000313" key="7">
    <source>
        <dbReference type="EMBL" id="SHF07097.1"/>
    </source>
</evidence>
<feature type="transmembrane region" description="Helical" evidence="6">
    <location>
        <begin position="128"/>
        <end position="151"/>
    </location>
</feature>
<protein>
    <submittedName>
        <fullName evidence="7">Membrane protein involved in the export of O-antigen and teichoic acid</fullName>
    </submittedName>
</protein>
<feature type="transmembrane region" description="Helical" evidence="6">
    <location>
        <begin position="195"/>
        <end position="215"/>
    </location>
</feature>
<dbReference type="OrthoDB" id="43925at2"/>
<reference evidence="7 8" key="1">
    <citation type="submission" date="2016-11" db="EMBL/GenBank/DDBJ databases">
        <authorList>
            <person name="Jaros S."/>
            <person name="Januszkiewicz K."/>
            <person name="Wedrychowicz H."/>
        </authorList>
    </citation>
    <scope>NUCLEOTIDE SEQUENCE [LARGE SCALE GENOMIC DNA]</scope>
    <source>
        <strain evidence="7 8">DSM 17459</strain>
    </source>
</reference>
<proteinExistence type="predicted"/>
<feature type="transmembrane region" description="Helical" evidence="6">
    <location>
        <begin position="99"/>
        <end position="116"/>
    </location>
</feature>
<feature type="transmembrane region" description="Helical" evidence="6">
    <location>
        <begin position="32"/>
        <end position="51"/>
    </location>
</feature>
<feature type="transmembrane region" description="Helical" evidence="6">
    <location>
        <begin position="368"/>
        <end position="388"/>
    </location>
</feature>
<evidence type="ECO:0000256" key="4">
    <source>
        <dbReference type="ARBA" id="ARBA00022989"/>
    </source>
</evidence>
<organism evidence="7 8">
    <name type="scientific">Lactonifactor longoviformis DSM 17459</name>
    <dbReference type="NCBI Taxonomy" id="1122155"/>
    <lineage>
        <taxon>Bacteria</taxon>
        <taxon>Bacillati</taxon>
        <taxon>Bacillota</taxon>
        <taxon>Clostridia</taxon>
        <taxon>Eubacteriales</taxon>
        <taxon>Clostridiaceae</taxon>
        <taxon>Lactonifactor</taxon>
    </lineage>
</organism>
<name>A0A1M4YN82_9CLOT</name>
<keyword evidence="4 6" id="KW-1133">Transmembrane helix</keyword>
<dbReference type="PANTHER" id="PTHR30250:SF11">
    <property type="entry name" value="O-ANTIGEN TRANSPORTER-RELATED"/>
    <property type="match status" value="1"/>
</dbReference>
<gene>
    <name evidence="7" type="ORF">SAMN02745158_02420</name>
</gene>
<keyword evidence="8" id="KW-1185">Reference proteome</keyword>
<evidence type="ECO:0000256" key="5">
    <source>
        <dbReference type="ARBA" id="ARBA00023136"/>
    </source>
</evidence>
<evidence type="ECO:0000256" key="2">
    <source>
        <dbReference type="ARBA" id="ARBA00022475"/>
    </source>
</evidence>
<evidence type="ECO:0000256" key="6">
    <source>
        <dbReference type="SAM" id="Phobius"/>
    </source>
</evidence>
<feature type="transmembrane region" description="Helical" evidence="6">
    <location>
        <begin position="271"/>
        <end position="293"/>
    </location>
</feature>
<keyword evidence="5 6" id="KW-0472">Membrane</keyword>
<feature type="transmembrane region" description="Helical" evidence="6">
    <location>
        <begin position="341"/>
        <end position="362"/>
    </location>
</feature>
<keyword evidence="2" id="KW-1003">Cell membrane</keyword>
<accession>A0A1M4YN82</accession>
<dbReference type="Proteomes" id="UP000184245">
    <property type="component" value="Unassembled WGS sequence"/>
</dbReference>
<feature type="transmembrane region" description="Helical" evidence="6">
    <location>
        <begin position="313"/>
        <end position="334"/>
    </location>
</feature>
<dbReference type="STRING" id="1122155.SAMN02745158_02420"/>
<dbReference type="InterPro" id="IPR050833">
    <property type="entry name" value="Poly_Biosynth_Transport"/>
</dbReference>
<keyword evidence="3 6" id="KW-0812">Transmembrane</keyword>
<feature type="transmembrane region" description="Helical" evidence="6">
    <location>
        <begin position="235"/>
        <end position="259"/>
    </location>
</feature>
<dbReference type="EMBL" id="FQVI01000012">
    <property type="protein sequence ID" value="SHF07097.1"/>
    <property type="molecule type" value="Genomic_DNA"/>
</dbReference>
<dbReference type="AlphaFoldDB" id="A0A1M4YN82"/>
<dbReference type="PANTHER" id="PTHR30250">
    <property type="entry name" value="PST FAMILY PREDICTED COLANIC ACID TRANSPORTER"/>
    <property type="match status" value="1"/>
</dbReference>
<evidence type="ECO:0000313" key="8">
    <source>
        <dbReference type="Proteomes" id="UP000184245"/>
    </source>
</evidence>
<feature type="transmembrane region" description="Helical" evidence="6">
    <location>
        <begin position="157"/>
        <end position="175"/>
    </location>
</feature>
<evidence type="ECO:0000256" key="3">
    <source>
        <dbReference type="ARBA" id="ARBA00022692"/>
    </source>
</evidence>